<reference evidence="2 3" key="1">
    <citation type="submission" date="2020-08" db="EMBL/GenBank/DDBJ databases">
        <title>Genomic Encyclopedia of Type Strains, Phase III (KMG-III): the genomes of soil and plant-associated and newly described type strains.</title>
        <authorList>
            <person name="Whitman W."/>
        </authorList>
    </citation>
    <scope>NUCLEOTIDE SEQUENCE [LARGE SCALE GENOMIC DNA]</scope>
    <source>
        <strain evidence="2 3">CECT 8960</strain>
    </source>
</reference>
<proteinExistence type="predicted"/>
<keyword evidence="3" id="KW-1185">Reference proteome</keyword>
<comment type="caution">
    <text evidence="2">The sequence shown here is derived from an EMBL/GenBank/DDBJ whole genome shotgun (WGS) entry which is preliminary data.</text>
</comment>
<organism evidence="2 3">
    <name type="scientific">Actinophytocola algeriensis</name>
    <dbReference type="NCBI Taxonomy" id="1768010"/>
    <lineage>
        <taxon>Bacteria</taxon>
        <taxon>Bacillati</taxon>
        <taxon>Actinomycetota</taxon>
        <taxon>Actinomycetes</taxon>
        <taxon>Pseudonocardiales</taxon>
        <taxon>Pseudonocardiaceae</taxon>
    </lineage>
</organism>
<feature type="region of interest" description="Disordered" evidence="1">
    <location>
        <begin position="37"/>
        <end position="56"/>
    </location>
</feature>
<dbReference type="EMBL" id="JACHJQ010000002">
    <property type="protein sequence ID" value="MBB4906216.1"/>
    <property type="molecule type" value="Genomic_DNA"/>
</dbReference>
<evidence type="ECO:0000256" key="1">
    <source>
        <dbReference type="SAM" id="MobiDB-lite"/>
    </source>
</evidence>
<evidence type="ECO:0000313" key="3">
    <source>
        <dbReference type="Proteomes" id="UP000520767"/>
    </source>
</evidence>
<feature type="compositionally biased region" description="Acidic residues" evidence="1">
    <location>
        <begin position="38"/>
        <end position="47"/>
    </location>
</feature>
<sequence length="56" mass="6287">MMTAREPRASTHRVVSGSDTPVEDRETSFAVWAHTTMLDEDTQDDQPEPTVLRGID</sequence>
<dbReference type="Proteomes" id="UP000520767">
    <property type="component" value="Unassembled WGS sequence"/>
</dbReference>
<evidence type="ECO:0000313" key="2">
    <source>
        <dbReference type="EMBL" id="MBB4906216.1"/>
    </source>
</evidence>
<feature type="region of interest" description="Disordered" evidence="1">
    <location>
        <begin position="1"/>
        <end position="25"/>
    </location>
</feature>
<dbReference type="AlphaFoldDB" id="A0A7W7Q397"/>
<protein>
    <submittedName>
        <fullName evidence="2">Uncharacterized protein</fullName>
    </submittedName>
</protein>
<gene>
    <name evidence="2" type="ORF">FHR82_002433</name>
</gene>
<name>A0A7W7Q397_9PSEU</name>
<dbReference type="RefSeq" id="WP_184810320.1">
    <property type="nucleotide sequence ID" value="NZ_JACHJQ010000002.1"/>
</dbReference>
<accession>A0A7W7Q397</accession>